<dbReference type="InterPro" id="IPR050156">
    <property type="entry name" value="TC-AMP_synthase_SUA5"/>
</dbReference>
<evidence type="ECO:0000256" key="14">
    <source>
        <dbReference type="PIRSR" id="PIRSR004930-1"/>
    </source>
</evidence>
<dbReference type="InterPro" id="IPR006070">
    <property type="entry name" value="Sua5-like_dom"/>
</dbReference>
<evidence type="ECO:0000256" key="15">
    <source>
        <dbReference type="SAM" id="MobiDB-lite"/>
    </source>
</evidence>
<evidence type="ECO:0000256" key="9">
    <source>
        <dbReference type="ARBA" id="ARBA00022741"/>
    </source>
</evidence>
<dbReference type="OrthoDB" id="412787at2759"/>
<dbReference type="EMBL" id="BRXW01000552">
    <property type="protein sequence ID" value="GMH65496.1"/>
    <property type="molecule type" value="Genomic_DNA"/>
</dbReference>
<dbReference type="PIRSF" id="PIRSF004930">
    <property type="entry name" value="Tln_factor_SUA5"/>
    <property type="match status" value="1"/>
</dbReference>
<keyword evidence="10 13" id="KW-0067">ATP-binding</keyword>
<feature type="binding site" evidence="14">
    <location>
        <position position="296"/>
    </location>
    <ligand>
        <name>ATP</name>
        <dbReference type="ChEBI" id="CHEBI:30616"/>
    </ligand>
</feature>
<name>A0A9W7A437_9STRA</name>
<dbReference type="InterPro" id="IPR005145">
    <property type="entry name" value="Sua5_C"/>
</dbReference>
<feature type="chain" id="PRO_5040717537" description="Threonylcarbamoyl-AMP synthase" evidence="16">
    <location>
        <begin position="18"/>
        <end position="390"/>
    </location>
</feature>
<dbReference type="EC" id="2.7.7.87" evidence="3 13"/>
<comment type="catalytic activity">
    <reaction evidence="12 13">
        <text>L-threonine + hydrogencarbonate + ATP = L-threonylcarbamoyladenylate + diphosphate + H2O</text>
        <dbReference type="Rhea" id="RHEA:36407"/>
        <dbReference type="ChEBI" id="CHEBI:15377"/>
        <dbReference type="ChEBI" id="CHEBI:17544"/>
        <dbReference type="ChEBI" id="CHEBI:30616"/>
        <dbReference type="ChEBI" id="CHEBI:33019"/>
        <dbReference type="ChEBI" id="CHEBI:57926"/>
        <dbReference type="ChEBI" id="CHEBI:73682"/>
        <dbReference type="EC" id="2.7.7.87"/>
    </reaction>
</comment>
<dbReference type="GO" id="GO:0008033">
    <property type="term" value="P:tRNA processing"/>
    <property type="evidence" value="ECO:0007669"/>
    <property type="project" value="UniProtKB-KW"/>
</dbReference>
<dbReference type="GO" id="GO:0061710">
    <property type="term" value="F:L-threonylcarbamoyladenylate synthase"/>
    <property type="evidence" value="ECO:0007669"/>
    <property type="project" value="UniProtKB-EC"/>
</dbReference>
<reference evidence="19" key="1">
    <citation type="journal article" date="2023" name="Commun. Biol.">
        <title>Genome analysis of Parmales, the sister group of diatoms, reveals the evolutionary specialization of diatoms from phago-mixotrophs to photoautotrophs.</title>
        <authorList>
            <person name="Ban H."/>
            <person name="Sato S."/>
            <person name="Yoshikawa S."/>
            <person name="Yamada K."/>
            <person name="Nakamura Y."/>
            <person name="Ichinomiya M."/>
            <person name="Sato N."/>
            <person name="Blanc-Mathieu R."/>
            <person name="Endo H."/>
            <person name="Kuwata A."/>
            <person name="Ogata H."/>
        </authorList>
    </citation>
    <scope>NUCLEOTIDE SEQUENCE [LARGE SCALE GENOMIC DNA]</scope>
    <source>
        <strain evidence="19">NIES 3700</strain>
    </source>
</reference>
<dbReference type="GO" id="GO:0000049">
    <property type="term" value="F:tRNA binding"/>
    <property type="evidence" value="ECO:0007669"/>
    <property type="project" value="TreeGrafter"/>
</dbReference>
<comment type="similarity">
    <text evidence="2 13">Belongs to the SUA5 family.</text>
</comment>
<dbReference type="PANTHER" id="PTHR17490">
    <property type="entry name" value="SUA5"/>
    <property type="match status" value="1"/>
</dbReference>
<feature type="binding site" evidence="14">
    <location>
        <position position="196"/>
    </location>
    <ligand>
        <name>ATP</name>
        <dbReference type="ChEBI" id="CHEBI:30616"/>
    </ligand>
</feature>
<keyword evidence="7 13" id="KW-0819">tRNA processing</keyword>
<feature type="binding site" evidence="14">
    <location>
        <position position="79"/>
    </location>
    <ligand>
        <name>L-threonine</name>
        <dbReference type="ChEBI" id="CHEBI:57926"/>
    </ligand>
</feature>
<evidence type="ECO:0000256" key="2">
    <source>
        <dbReference type="ARBA" id="ARBA00007663"/>
    </source>
</evidence>
<feature type="binding site" evidence="14">
    <location>
        <position position="167"/>
    </location>
    <ligand>
        <name>L-threonine</name>
        <dbReference type="ChEBI" id="CHEBI:57926"/>
    </ligand>
</feature>
<evidence type="ECO:0000256" key="8">
    <source>
        <dbReference type="ARBA" id="ARBA00022695"/>
    </source>
</evidence>
<keyword evidence="6 13" id="KW-0808">Transferase</keyword>
<organism evidence="18 19">
    <name type="scientific">Triparma laevis f. longispina</name>
    <dbReference type="NCBI Taxonomy" id="1714387"/>
    <lineage>
        <taxon>Eukaryota</taxon>
        <taxon>Sar</taxon>
        <taxon>Stramenopiles</taxon>
        <taxon>Ochrophyta</taxon>
        <taxon>Bolidophyceae</taxon>
        <taxon>Parmales</taxon>
        <taxon>Triparmaceae</taxon>
        <taxon>Triparma</taxon>
    </lineage>
</organism>
<dbReference type="PANTHER" id="PTHR17490:SF16">
    <property type="entry name" value="THREONYLCARBAMOYL-AMP SYNTHASE"/>
    <property type="match status" value="1"/>
</dbReference>
<feature type="domain" description="YrdC-like" evidence="17">
    <location>
        <begin position="57"/>
        <end position="249"/>
    </location>
</feature>
<evidence type="ECO:0000259" key="17">
    <source>
        <dbReference type="PROSITE" id="PS51163"/>
    </source>
</evidence>
<sequence>MRNISFLLLLLTMLTQSFNLHPLRRSFCKNLRHLSPTSNNEPPKTKGPGPTLLKPTPSNLSACLAHLTTGNLLALPTETVYGLASTLSPPSSSKIFKLKNRPHTSPLIVHVYDYETSLPYIDASESILKIHKILTDEFWPGPLTIILPSSERVPSTINANTNTVALRSPSNTLTREGILKHVTVCMPSANKFGHVSPTTSSHVMSEFENDDIWILDGDESEDTGNVGIESTVVKVVRGNLVEVLRPGKVTGGEVGECLREGGVEGVEVRGYVRREVVVLGEDEESNGSPGQSLKHYSPNIPCYIYTPSTPLPPLPTTIIISLTPEKTTCLLNIVLGQTAEESSSNLYKALREAERVEGAKEIYIQDVPGVESFDGLRDRIYRAAEGRYAK</sequence>
<comment type="function">
    <text evidence="13">Required for the formation of a threonylcarbamoyl group on adenosine at position 37 (t(6)A37) in tRNAs that read codons beginning with adenine.</text>
</comment>
<evidence type="ECO:0000313" key="19">
    <source>
        <dbReference type="Proteomes" id="UP001165122"/>
    </source>
</evidence>
<dbReference type="Proteomes" id="UP001165122">
    <property type="component" value="Unassembled WGS sequence"/>
</dbReference>
<evidence type="ECO:0000256" key="16">
    <source>
        <dbReference type="SAM" id="SignalP"/>
    </source>
</evidence>
<dbReference type="GO" id="GO:0005737">
    <property type="term" value="C:cytoplasm"/>
    <property type="evidence" value="ECO:0007669"/>
    <property type="project" value="UniProtKB-SubCell"/>
</dbReference>
<feature type="binding site" evidence="14">
    <location>
        <position position="163"/>
    </location>
    <ligand>
        <name>ATP</name>
        <dbReference type="ChEBI" id="CHEBI:30616"/>
    </ligand>
</feature>
<dbReference type="InterPro" id="IPR010923">
    <property type="entry name" value="T(6)A37_SUA5"/>
</dbReference>
<evidence type="ECO:0000256" key="4">
    <source>
        <dbReference type="ARBA" id="ARBA00015492"/>
    </source>
</evidence>
<dbReference type="GO" id="GO:0006450">
    <property type="term" value="P:regulation of translational fidelity"/>
    <property type="evidence" value="ECO:0007669"/>
    <property type="project" value="TreeGrafter"/>
</dbReference>
<evidence type="ECO:0000313" key="18">
    <source>
        <dbReference type="EMBL" id="GMH65496.1"/>
    </source>
</evidence>
<evidence type="ECO:0000256" key="3">
    <source>
        <dbReference type="ARBA" id="ARBA00012584"/>
    </source>
</evidence>
<dbReference type="SUPFAM" id="SSF55821">
    <property type="entry name" value="YrdC/RibB"/>
    <property type="match status" value="1"/>
</dbReference>
<dbReference type="Pfam" id="PF01300">
    <property type="entry name" value="Sua5_yciO_yrdC"/>
    <property type="match status" value="1"/>
</dbReference>
<feature type="binding site" evidence="14">
    <location>
        <position position="101"/>
    </location>
    <ligand>
        <name>ATP</name>
        <dbReference type="ChEBI" id="CHEBI:30616"/>
    </ligand>
</feature>
<dbReference type="Pfam" id="PF03481">
    <property type="entry name" value="Sua5_C"/>
    <property type="match status" value="1"/>
</dbReference>
<comment type="subcellular location">
    <subcellularLocation>
        <location evidence="1 13">Cytoplasm</location>
    </subcellularLocation>
</comment>
<dbReference type="AlphaFoldDB" id="A0A9W7A437"/>
<feature type="signal peptide" evidence="16">
    <location>
        <begin position="1"/>
        <end position="17"/>
    </location>
</feature>
<dbReference type="Gene3D" id="3.40.50.11030">
    <property type="entry name" value="Threonylcarbamoyl-AMP synthase, C-terminal domain"/>
    <property type="match status" value="1"/>
</dbReference>
<evidence type="ECO:0000256" key="12">
    <source>
        <dbReference type="ARBA" id="ARBA00048366"/>
    </source>
</evidence>
<evidence type="ECO:0000256" key="7">
    <source>
        <dbReference type="ARBA" id="ARBA00022694"/>
    </source>
</evidence>
<evidence type="ECO:0000256" key="10">
    <source>
        <dbReference type="ARBA" id="ARBA00022840"/>
    </source>
</evidence>
<protein>
    <recommendedName>
        <fullName evidence="4 13">Threonylcarbamoyl-AMP synthase</fullName>
        <shortName evidence="13">TC-AMP synthase</shortName>
        <ecNumber evidence="3 13">2.7.7.87</ecNumber>
    </recommendedName>
    <alternativeName>
        <fullName evidence="11 13">L-threonylcarbamoyladenylate synthase</fullName>
    </alternativeName>
</protein>
<evidence type="ECO:0000256" key="6">
    <source>
        <dbReference type="ARBA" id="ARBA00022679"/>
    </source>
</evidence>
<keyword evidence="5 13" id="KW-0963">Cytoplasm</keyword>
<feature type="binding site" evidence="14">
    <location>
        <position position="188"/>
    </location>
    <ligand>
        <name>ATP</name>
        <dbReference type="ChEBI" id="CHEBI:30616"/>
    </ligand>
</feature>
<dbReference type="InterPro" id="IPR017945">
    <property type="entry name" value="DHBP_synth_RibB-like_a/b_dom"/>
</dbReference>
<dbReference type="GO" id="GO:0005524">
    <property type="term" value="F:ATP binding"/>
    <property type="evidence" value="ECO:0007669"/>
    <property type="project" value="UniProtKB-UniRule"/>
</dbReference>
<dbReference type="GO" id="GO:0003725">
    <property type="term" value="F:double-stranded RNA binding"/>
    <property type="evidence" value="ECO:0007669"/>
    <property type="project" value="UniProtKB-UniRule"/>
</dbReference>
<gene>
    <name evidence="18" type="ORF">TrLO_g8844</name>
</gene>
<evidence type="ECO:0000256" key="11">
    <source>
        <dbReference type="ARBA" id="ARBA00029774"/>
    </source>
</evidence>
<keyword evidence="9 13" id="KW-0547">Nucleotide-binding</keyword>
<feature type="binding site" evidence="14">
    <location>
        <position position="110"/>
    </location>
    <ligand>
        <name>L-threonine</name>
        <dbReference type="ChEBI" id="CHEBI:57926"/>
    </ligand>
</feature>
<keyword evidence="16" id="KW-0732">Signal</keyword>
<feature type="binding site" evidence="14">
    <location>
        <position position="230"/>
    </location>
    <ligand>
        <name>L-threonine</name>
        <dbReference type="ChEBI" id="CHEBI:57926"/>
    </ligand>
</feature>
<proteinExistence type="inferred from homology"/>
<dbReference type="PROSITE" id="PS51163">
    <property type="entry name" value="YRDC"/>
    <property type="match status" value="1"/>
</dbReference>
<feature type="binding site" evidence="14">
    <location>
        <position position="245"/>
    </location>
    <ligand>
        <name>ATP</name>
        <dbReference type="ChEBI" id="CHEBI:30616"/>
    </ligand>
</feature>
<evidence type="ECO:0000256" key="5">
    <source>
        <dbReference type="ARBA" id="ARBA00022490"/>
    </source>
</evidence>
<comment type="caution">
    <text evidence="18">The sequence shown here is derived from an EMBL/GenBank/DDBJ whole genome shotgun (WGS) entry which is preliminary data.</text>
</comment>
<accession>A0A9W7A437</accession>
<keyword evidence="19" id="KW-1185">Reference proteome</keyword>
<dbReference type="Gene3D" id="3.90.870.10">
    <property type="entry name" value="DHBP synthase"/>
    <property type="match status" value="1"/>
</dbReference>
<dbReference type="InterPro" id="IPR038385">
    <property type="entry name" value="Sua5/YwlC_C"/>
</dbReference>
<feature type="region of interest" description="Disordered" evidence="15">
    <location>
        <begin position="32"/>
        <end position="52"/>
    </location>
</feature>
<keyword evidence="8 13" id="KW-0548">Nucleotidyltransferase</keyword>
<evidence type="ECO:0000256" key="13">
    <source>
        <dbReference type="PIRNR" id="PIRNR004930"/>
    </source>
</evidence>
<evidence type="ECO:0000256" key="1">
    <source>
        <dbReference type="ARBA" id="ARBA00004496"/>
    </source>
</evidence>